<evidence type="ECO:0000256" key="2">
    <source>
        <dbReference type="ARBA" id="ARBA00022670"/>
    </source>
</evidence>
<dbReference type="InterPro" id="IPR036852">
    <property type="entry name" value="Peptidase_S8/S53_dom_sf"/>
</dbReference>
<proteinExistence type="inferred from homology"/>
<accession>A0A918AUR3</accession>
<dbReference type="InterPro" id="IPR000209">
    <property type="entry name" value="Peptidase_S8/S53_dom"/>
</dbReference>
<evidence type="ECO:0000256" key="4">
    <source>
        <dbReference type="ARBA" id="ARBA00022825"/>
    </source>
</evidence>
<comment type="similarity">
    <text evidence="1 6 7">Belongs to the peptidase S8 family.</text>
</comment>
<dbReference type="Pfam" id="PF00082">
    <property type="entry name" value="Peptidase_S8"/>
    <property type="match status" value="1"/>
</dbReference>
<dbReference type="PANTHER" id="PTHR43806:SF11">
    <property type="entry name" value="CEREVISIN-RELATED"/>
    <property type="match status" value="1"/>
</dbReference>
<evidence type="ECO:0000256" key="7">
    <source>
        <dbReference type="RuleBase" id="RU003355"/>
    </source>
</evidence>
<evidence type="ECO:0000256" key="1">
    <source>
        <dbReference type="ARBA" id="ARBA00011073"/>
    </source>
</evidence>
<name>A0A918AUR3_9PSEU</name>
<evidence type="ECO:0000313" key="11">
    <source>
        <dbReference type="Proteomes" id="UP000639606"/>
    </source>
</evidence>
<evidence type="ECO:0000259" key="9">
    <source>
        <dbReference type="Pfam" id="PF00082"/>
    </source>
</evidence>
<feature type="active site" description="Charge relay system" evidence="5 6">
    <location>
        <position position="216"/>
    </location>
</feature>
<evidence type="ECO:0000256" key="3">
    <source>
        <dbReference type="ARBA" id="ARBA00022801"/>
    </source>
</evidence>
<dbReference type="PRINTS" id="PR00723">
    <property type="entry name" value="SUBTILISIN"/>
</dbReference>
<dbReference type="InterPro" id="IPR023828">
    <property type="entry name" value="Peptidase_S8_Ser-AS"/>
</dbReference>
<dbReference type="EMBL" id="BMRG01000035">
    <property type="protein sequence ID" value="GGP87398.1"/>
    <property type="molecule type" value="Genomic_DNA"/>
</dbReference>
<feature type="domain" description="Peptidase S8/S53" evidence="9">
    <location>
        <begin position="207"/>
        <end position="456"/>
    </location>
</feature>
<keyword evidence="2 6" id="KW-0645">Protease</keyword>
<feature type="active site" description="Charge relay system" evidence="5 6">
    <location>
        <position position="248"/>
    </location>
</feature>
<evidence type="ECO:0000313" key="10">
    <source>
        <dbReference type="EMBL" id="GGP87398.1"/>
    </source>
</evidence>
<dbReference type="InterPro" id="IPR050131">
    <property type="entry name" value="Peptidase_S8_subtilisin-like"/>
</dbReference>
<dbReference type="InterPro" id="IPR023827">
    <property type="entry name" value="Peptidase_S8_Asp-AS"/>
</dbReference>
<dbReference type="Gene3D" id="3.40.50.200">
    <property type="entry name" value="Peptidase S8/S53 domain"/>
    <property type="match status" value="1"/>
</dbReference>
<evidence type="ECO:0000256" key="6">
    <source>
        <dbReference type="PROSITE-ProRule" id="PRU01240"/>
    </source>
</evidence>
<dbReference type="PROSITE" id="PS51892">
    <property type="entry name" value="SUBTILASE"/>
    <property type="match status" value="1"/>
</dbReference>
<dbReference type="Gene3D" id="2.60.40.10">
    <property type="entry name" value="Immunoglobulins"/>
    <property type="match status" value="1"/>
</dbReference>
<feature type="active site" description="Charge relay system" evidence="5 6">
    <location>
        <position position="418"/>
    </location>
</feature>
<dbReference type="PANTHER" id="PTHR43806">
    <property type="entry name" value="PEPTIDASE S8"/>
    <property type="match status" value="1"/>
</dbReference>
<evidence type="ECO:0000256" key="5">
    <source>
        <dbReference type="PIRSR" id="PIRSR615500-1"/>
    </source>
</evidence>
<reference evidence="10" key="1">
    <citation type="journal article" date="2014" name="Int. J. Syst. Evol. Microbiol.">
        <title>Complete genome sequence of Corynebacterium casei LMG S-19264T (=DSM 44701T), isolated from a smear-ripened cheese.</title>
        <authorList>
            <consortium name="US DOE Joint Genome Institute (JGI-PGF)"/>
            <person name="Walter F."/>
            <person name="Albersmeier A."/>
            <person name="Kalinowski J."/>
            <person name="Ruckert C."/>
        </authorList>
    </citation>
    <scope>NUCLEOTIDE SEQUENCE</scope>
    <source>
        <strain evidence="10">JCM 3313</strain>
    </source>
</reference>
<reference evidence="10" key="2">
    <citation type="submission" date="2020-09" db="EMBL/GenBank/DDBJ databases">
        <authorList>
            <person name="Sun Q."/>
            <person name="Ohkuma M."/>
        </authorList>
    </citation>
    <scope>NUCLEOTIDE SEQUENCE</scope>
    <source>
        <strain evidence="10">JCM 3313</strain>
    </source>
</reference>
<gene>
    <name evidence="10" type="ORF">GCM10010185_71270</name>
</gene>
<dbReference type="PROSITE" id="PS00136">
    <property type="entry name" value="SUBTILASE_ASP"/>
    <property type="match status" value="1"/>
</dbReference>
<organism evidence="10 11">
    <name type="scientific">Saccharothrix coeruleofusca</name>
    <dbReference type="NCBI Taxonomy" id="33919"/>
    <lineage>
        <taxon>Bacteria</taxon>
        <taxon>Bacillati</taxon>
        <taxon>Actinomycetota</taxon>
        <taxon>Actinomycetes</taxon>
        <taxon>Pseudonocardiales</taxon>
        <taxon>Pseudonocardiaceae</taxon>
        <taxon>Saccharothrix</taxon>
    </lineage>
</organism>
<evidence type="ECO:0000256" key="8">
    <source>
        <dbReference type="SAM" id="SignalP"/>
    </source>
</evidence>
<sequence>MSFSRLRRPGAALAALGLLAATAAPLSAAPATPAAAAEEQATRSYSVTLVTGDRVLLNGDRVVSITGGAGREKTAFRTFQRDGRTHVLPLDAIRPLAEGRLDLRLFDVTGLVEAGYDDARRDDVPLLVTRSDARSPELSGLRMTRELPAVGAFAATTSKATAAATWPSLLADAGVAKVWLDGVRHPVLDRSTAQIGAPTAWEAGYTGRGVKVAVIDSGVDGAHPDLVGREIAEANFSDEPDNTDTVGHGTHVAAIVASAGAQYRGVAPEAQLLDAKVCGLRACQESGIIAGMQWAAEQGADVANISLGGTDTPGTDPLEKALNTLSAQYGVVFVVSAGNSGRAESVGSPGSADAALTVGAVDRDDSIAPFSSRGPRVGDGAVKPDITAPGVDIVAAKSSTGVIGTPVGERHVAVSGTSMSAPHVAGAAALLAQQHPDWTGAQLKAALMASAKHNPALTVLDQGTGRVDVAEAISTAVTADPPSLSLGVQQWPHEDDVPVTADFTLRNTGSAPATFTLTVESKGPDGQPAPAGLFTVSPAEVTVPAGGEAKATATADTRLGSLDGVYAGTVVATSESDALRVPFAVTREVESYDVAIQHISREGDPEDEYDTLIIGLDNDRVIFLSGPDETGTVRLPKGRYTAMSEFRFGHDDNTLLLRPDLDVSTATTVVFDARTAGPLRIDPPDPAATAEFGSIATSRFYRGLGIGFGSTYPGGFPPGMTIGHSGPALPADEYEVVIGTEFSQPREEGTPVWYRSLWIEQGRAPTGFTRTPSVDEMAKVETKFGPAREGRQYWHYSSPITASGTPGFTTGRPVPPLSSTIDYVSAEGFSWGWTSFQETAEDTEAVQIAQLTSYLAGRTYSEAFHFPVFGVTAPHKDDPYPYLFRSGDRVVADVWLFGDQANHRGDTIALDHARTTLFRDGEKVGETTLPGVGNFAVAPGAAEYRVEAEASRPATVSEFGTTVSGSWTFRSDTTPEDRRTLLPLTVVRFAPTLDETGAAPANRLLRVPLVVGQQADAGSGHIRRLRAEVSFDEGKTWSAVPVTGRTALVRNTAAAGSYASLRVQTTDSKGNSSQQTVIRAYRIS</sequence>
<keyword evidence="3 6" id="KW-0378">Hydrolase</keyword>
<feature type="signal peptide" evidence="8">
    <location>
        <begin position="1"/>
        <end position="28"/>
    </location>
</feature>
<keyword evidence="8" id="KW-0732">Signal</keyword>
<dbReference type="GO" id="GO:0005975">
    <property type="term" value="P:carbohydrate metabolic process"/>
    <property type="evidence" value="ECO:0007669"/>
    <property type="project" value="UniProtKB-ARBA"/>
</dbReference>
<comment type="caution">
    <text evidence="10">The sequence shown here is derived from an EMBL/GenBank/DDBJ whole genome shotgun (WGS) entry which is preliminary data.</text>
</comment>
<keyword evidence="11" id="KW-1185">Reference proteome</keyword>
<dbReference type="AlphaFoldDB" id="A0A918AUR3"/>
<dbReference type="PROSITE" id="PS00138">
    <property type="entry name" value="SUBTILASE_SER"/>
    <property type="match status" value="1"/>
</dbReference>
<dbReference type="GO" id="GO:0006508">
    <property type="term" value="P:proteolysis"/>
    <property type="evidence" value="ECO:0007669"/>
    <property type="project" value="UniProtKB-KW"/>
</dbReference>
<keyword evidence="4 6" id="KW-0720">Serine protease</keyword>
<dbReference type="InterPro" id="IPR015500">
    <property type="entry name" value="Peptidase_S8_subtilisin-rel"/>
</dbReference>
<protein>
    <recommendedName>
        <fullName evidence="9">Peptidase S8/S53 domain-containing protein</fullName>
    </recommendedName>
</protein>
<dbReference type="Proteomes" id="UP000639606">
    <property type="component" value="Unassembled WGS sequence"/>
</dbReference>
<dbReference type="InterPro" id="IPR013783">
    <property type="entry name" value="Ig-like_fold"/>
</dbReference>
<feature type="chain" id="PRO_5038360034" description="Peptidase S8/S53 domain-containing protein" evidence="8">
    <location>
        <begin position="29"/>
        <end position="1084"/>
    </location>
</feature>
<dbReference type="GO" id="GO:0004252">
    <property type="term" value="F:serine-type endopeptidase activity"/>
    <property type="evidence" value="ECO:0007669"/>
    <property type="project" value="UniProtKB-UniRule"/>
</dbReference>
<dbReference type="SUPFAM" id="SSF52743">
    <property type="entry name" value="Subtilisin-like"/>
    <property type="match status" value="1"/>
</dbReference>